<evidence type="ECO:0000313" key="2">
    <source>
        <dbReference type="EMBL" id="AJE84401.1"/>
    </source>
</evidence>
<evidence type="ECO:0008006" key="4">
    <source>
        <dbReference type="Google" id="ProtNLM"/>
    </source>
</evidence>
<dbReference type="Proteomes" id="UP000031523">
    <property type="component" value="Chromosome"/>
</dbReference>
<keyword evidence="1" id="KW-0732">Signal</keyword>
<sequence length="200" mass="19516">MHKLVRKAAVVVAASSAAFGLAVTSTSAAPQATWTVTPGGAVTAHADNPAVVTDSGEFACDSADGTGSVKGGSGLDGAGIGSIDSLSFDGCSALGLTLEITTNGTPYAINITGVSADNPDHVTGEIAGVNAHVSGPACSADFTGTVHGYFDNTKSALIADGTSQDLTASNASCLGIINNGDTVALKATVEMSPGQTITAD</sequence>
<proteinExistence type="predicted"/>
<dbReference type="EMBL" id="CP010519">
    <property type="protein sequence ID" value="AJE84401.1"/>
    <property type="molecule type" value="Genomic_DNA"/>
</dbReference>
<accession>A0A0B5F0L9</accession>
<dbReference type="AlphaFoldDB" id="A0A0B5F0L9"/>
<gene>
    <name evidence="2" type="ORF">SLNWT_4025</name>
</gene>
<organism evidence="2 3">
    <name type="scientific">Streptomyces albus (strain ATCC 21838 / DSM 41398 / FERM P-419 / JCM 4703 / NBRC 107858)</name>
    <dbReference type="NCBI Taxonomy" id="1081613"/>
    <lineage>
        <taxon>Bacteria</taxon>
        <taxon>Bacillati</taxon>
        <taxon>Actinomycetota</taxon>
        <taxon>Actinomycetes</taxon>
        <taxon>Kitasatosporales</taxon>
        <taxon>Streptomycetaceae</taxon>
        <taxon>Streptomyces</taxon>
    </lineage>
</organism>
<evidence type="ECO:0000256" key="1">
    <source>
        <dbReference type="SAM" id="SignalP"/>
    </source>
</evidence>
<reference evidence="2 3" key="1">
    <citation type="submission" date="2015-01" db="EMBL/GenBank/DDBJ databases">
        <title>Enhanced salinomycin production by adjusting the supply of polyketide extender units in Streptomyce albus DSM 41398.</title>
        <authorList>
            <person name="Lu C."/>
        </authorList>
    </citation>
    <scope>NUCLEOTIDE SEQUENCE [LARGE SCALE GENOMIC DNA]</scope>
    <source>
        <strain evidence="3">ATCC 21838 / DSM 41398 / FERM P-419 / JCM 4703 / NBRC 107858</strain>
    </source>
</reference>
<feature type="signal peptide" evidence="1">
    <location>
        <begin position="1"/>
        <end position="28"/>
    </location>
</feature>
<evidence type="ECO:0000313" key="3">
    <source>
        <dbReference type="Proteomes" id="UP000031523"/>
    </source>
</evidence>
<feature type="chain" id="PRO_5002102544" description="Secreted protein" evidence="1">
    <location>
        <begin position="29"/>
        <end position="200"/>
    </location>
</feature>
<keyword evidence="3" id="KW-1185">Reference proteome</keyword>
<protein>
    <recommendedName>
        <fullName evidence="4">Secreted protein</fullName>
    </recommendedName>
</protein>
<dbReference type="KEGG" id="sals:SLNWT_4025"/>
<name>A0A0B5F0L9_STRA4</name>